<keyword evidence="5" id="KW-1185">Reference proteome</keyword>
<dbReference type="PANTHER" id="PTHR44757:SF2">
    <property type="entry name" value="BIOFILM ARCHITECTURE MAINTENANCE PROTEIN MBAA"/>
    <property type="match status" value="1"/>
</dbReference>
<feature type="transmembrane region" description="Helical" evidence="1">
    <location>
        <begin position="7"/>
        <end position="26"/>
    </location>
</feature>
<dbReference type="PROSITE" id="PS50883">
    <property type="entry name" value="EAL"/>
    <property type="match status" value="1"/>
</dbReference>
<feature type="transmembrane region" description="Helical" evidence="1">
    <location>
        <begin position="102"/>
        <end position="119"/>
    </location>
</feature>
<dbReference type="SMART" id="SM00267">
    <property type="entry name" value="GGDEF"/>
    <property type="match status" value="1"/>
</dbReference>
<dbReference type="AlphaFoldDB" id="A0AAW5E4S1"/>
<dbReference type="Gene3D" id="3.30.70.270">
    <property type="match status" value="1"/>
</dbReference>
<evidence type="ECO:0000259" key="2">
    <source>
        <dbReference type="PROSITE" id="PS50883"/>
    </source>
</evidence>
<name>A0AAW5E4S1_9BACI</name>
<reference evidence="4" key="1">
    <citation type="submission" date="2022-02" db="EMBL/GenBank/DDBJ databases">
        <title>Fredinandcohnia quinoae sp. nov. isolated from Chenopodium quinoa seeds.</title>
        <authorList>
            <person name="Saati-Santamaria Z."/>
            <person name="Flores-Felix J.D."/>
            <person name="Igual J.M."/>
            <person name="Velazquez E."/>
            <person name="Garcia-Fraile P."/>
            <person name="Martinez-Molina E."/>
        </authorList>
    </citation>
    <scope>NUCLEOTIDE SEQUENCE</scope>
    <source>
        <strain evidence="4">SECRCQ15</strain>
    </source>
</reference>
<feature type="domain" description="EAL" evidence="2">
    <location>
        <begin position="497"/>
        <end position="749"/>
    </location>
</feature>
<dbReference type="Gene3D" id="3.20.20.450">
    <property type="entry name" value="EAL domain"/>
    <property type="match status" value="1"/>
</dbReference>
<dbReference type="SMART" id="SM00052">
    <property type="entry name" value="EAL"/>
    <property type="match status" value="1"/>
</dbReference>
<dbReference type="InterPro" id="IPR043128">
    <property type="entry name" value="Rev_trsase/Diguanyl_cyclase"/>
</dbReference>
<dbReference type="FunFam" id="3.30.70.270:FF:000001">
    <property type="entry name" value="Diguanylate cyclase domain protein"/>
    <property type="match status" value="1"/>
</dbReference>
<evidence type="ECO:0000313" key="4">
    <source>
        <dbReference type="EMBL" id="MCH1624595.1"/>
    </source>
</evidence>
<protein>
    <submittedName>
        <fullName evidence="4">EAL domain-containing protein</fullName>
    </submittedName>
</protein>
<accession>A0AAW5E4S1</accession>
<evidence type="ECO:0000313" key="5">
    <source>
        <dbReference type="Proteomes" id="UP001431131"/>
    </source>
</evidence>
<dbReference type="Pfam" id="PF00563">
    <property type="entry name" value="EAL"/>
    <property type="match status" value="1"/>
</dbReference>
<feature type="transmembrane region" description="Helical" evidence="1">
    <location>
        <begin position="292"/>
        <end position="310"/>
    </location>
</feature>
<keyword evidence="1" id="KW-0472">Membrane</keyword>
<dbReference type="PANTHER" id="PTHR44757">
    <property type="entry name" value="DIGUANYLATE CYCLASE DGCP"/>
    <property type="match status" value="1"/>
</dbReference>
<dbReference type="CDD" id="cd01949">
    <property type="entry name" value="GGDEF"/>
    <property type="match status" value="1"/>
</dbReference>
<dbReference type="InterPro" id="IPR035919">
    <property type="entry name" value="EAL_sf"/>
</dbReference>
<feature type="transmembrane region" description="Helical" evidence="1">
    <location>
        <begin position="163"/>
        <end position="188"/>
    </location>
</feature>
<feature type="transmembrane region" description="Helical" evidence="1">
    <location>
        <begin position="229"/>
        <end position="248"/>
    </location>
</feature>
<organism evidence="4 5">
    <name type="scientific">Fredinandcohnia quinoae</name>
    <dbReference type="NCBI Taxonomy" id="2918902"/>
    <lineage>
        <taxon>Bacteria</taxon>
        <taxon>Bacillati</taxon>
        <taxon>Bacillota</taxon>
        <taxon>Bacilli</taxon>
        <taxon>Bacillales</taxon>
        <taxon>Bacillaceae</taxon>
        <taxon>Fredinandcohnia</taxon>
    </lineage>
</organism>
<dbReference type="Pfam" id="PF00990">
    <property type="entry name" value="GGDEF"/>
    <property type="match status" value="1"/>
</dbReference>
<dbReference type="InterPro" id="IPR052155">
    <property type="entry name" value="Biofilm_reg_signaling"/>
</dbReference>
<feature type="transmembrane region" description="Helical" evidence="1">
    <location>
        <begin position="269"/>
        <end position="286"/>
    </location>
</feature>
<dbReference type="RefSeq" id="WP_240253153.1">
    <property type="nucleotide sequence ID" value="NZ_JAKTTI010000004.1"/>
</dbReference>
<dbReference type="FunFam" id="3.20.20.450:FF:000001">
    <property type="entry name" value="Cyclic di-GMP phosphodiesterase yahA"/>
    <property type="match status" value="1"/>
</dbReference>
<dbReference type="SUPFAM" id="SSF55073">
    <property type="entry name" value="Nucleotide cyclase"/>
    <property type="match status" value="1"/>
</dbReference>
<dbReference type="InterPro" id="IPR000160">
    <property type="entry name" value="GGDEF_dom"/>
</dbReference>
<feature type="transmembrane region" description="Helical" evidence="1">
    <location>
        <begin position="131"/>
        <end position="151"/>
    </location>
</feature>
<dbReference type="EMBL" id="JAKTTI010000004">
    <property type="protein sequence ID" value="MCH1624595.1"/>
    <property type="molecule type" value="Genomic_DNA"/>
</dbReference>
<proteinExistence type="predicted"/>
<sequence>MLQKSWSATLFLVISAALLYVWIFVVRENESLRLFGVTMFITIGGIASCIWLFKAFRNKSNIQRHFWLFLGIGALCYVICHIIWLFQQATGGIANYGDLSDVFWLSAYFFYLVALIYKTKVIKVSVSNNTYIFNILIFMTSAIAFSVHFFIKPILDHANHSLSTTLIVLAYPILSLSILFVTTNLFYLSRYSKEKRLLLYIVIGFAIQVVADSIFIYQTITENYQPGGYIEPLWLIALLIIGITGLNAEKKTMDFNWVIHNYFESKVNFFPYVSAILLLLCVAFSYNWDFNALSIGLYVVFISIIFRQLYIVKKNANLINEFKFWAYHDSLTGLHNRTSFKKDLDQIMVEAEVRNSKVALLLIDLDRFKNINDTLGHYIGDRLLNVVSDRLKNMKGEYDRLYRLGGDEFVIIHPDATDESCLIIAETILSEITKPYMIDVFEIAITPSIGISIYPENGEDREVLLKNADAAMYLAKGNGKNNFQFYNSGWNEIILRKMKIENEIRKAIDQNQFTLVYQPKVELKSGKIVGMEALIRWEHPELGFISPVEFIPIAEEIGLIVPLGEWVLKTACKQNKAWQEVGLPLLCVAVNVSVRQLQHSDFVKTVSKVLRETGLSAKYLELEITESVMQNIEESTVVLNELRSIGIWTALDDFGKGYSSLHILKELPIDTIKIDKSFVDDVANPKSESMIKSIIDIALNFNLNVIAEGIEHEYQSKVLMENKCSFGQGYHYSKPLNAVEFEMLLRKQSDIVAI</sequence>
<evidence type="ECO:0000256" key="1">
    <source>
        <dbReference type="SAM" id="Phobius"/>
    </source>
</evidence>
<dbReference type="InterPro" id="IPR029787">
    <property type="entry name" value="Nucleotide_cyclase"/>
</dbReference>
<dbReference type="InterPro" id="IPR001633">
    <property type="entry name" value="EAL_dom"/>
</dbReference>
<keyword evidence="1" id="KW-0812">Transmembrane</keyword>
<dbReference type="Proteomes" id="UP001431131">
    <property type="component" value="Unassembled WGS sequence"/>
</dbReference>
<feature type="transmembrane region" description="Helical" evidence="1">
    <location>
        <begin position="32"/>
        <end position="53"/>
    </location>
</feature>
<dbReference type="SUPFAM" id="SSF141868">
    <property type="entry name" value="EAL domain-like"/>
    <property type="match status" value="1"/>
</dbReference>
<dbReference type="CDD" id="cd01948">
    <property type="entry name" value="EAL"/>
    <property type="match status" value="1"/>
</dbReference>
<comment type="caution">
    <text evidence="4">The sequence shown here is derived from an EMBL/GenBank/DDBJ whole genome shotgun (WGS) entry which is preliminary data.</text>
</comment>
<feature type="domain" description="GGDEF" evidence="3">
    <location>
        <begin position="356"/>
        <end position="488"/>
    </location>
</feature>
<keyword evidence="1" id="KW-1133">Transmembrane helix</keyword>
<feature type="transmembrane region" description="Helical" evidence="1">
    <location>
        <begin position="65"/>
        <end position="86"/>
    </location>
</feature>
<evidence type="ECO:0000259" key="3">
    <source>
        <dbReference type="PROSITE" id="PS50887"/>
    </source>
</evidence>
<dbReference type="NCBIfam" id="TIGR00254">
    <property type="entry name" value="GGDEF"/>
    <property type="match status" value="1"/>
</dbReference>
<feature type="transmembrane region" description="Helical" evidence="1">
    <location>
        <begin position="197"/>
        <end position="217"/>
    </location>
</feature>
<gene>
    <name evidence="4" type="ORF">MJG50_04590</name>
</gene>
<dbReference type="PROSITE" id="PS50887">
    <property type="entry name" value="GGDEF"/>
    <property type="match status" value="1"/>
</dbReference>